<organism evidence="1 2">
    <name type="scientific">Halobellus limi</name>
    <dbReference type="NCBI Taxonomy" id="699433"/>
    <lineage>
        <taxon>Archaea</taxon>
        <taxon>Methanobacteriati</taxon>
        <taxon>Methanobacteriota</taxon>
        <taxon>Stenosarchaea group</taxon>
        <taxon>Halobacteria</taxon>
        <taxon>Halobacteriales</taxon>
        <taxon>Haloferacaceae</taxon>
        <taxon>Halobellus</taxon>
    </lineage>
</organism>
<reference evidence="1 2" key="1">
    <citation type="submission" date="2016-10" db="EMBL/GenBank/DDBJ databases">
        <authorList>
            <person name="de Groot N.N."/>
        </authorList>
    </citation>
    <scope>NUCLEOTIDE SEQUENCE [LARGE SCALE GENOMIC DNA]</scope>
    <source>
        <strain evidence="1 2">CGMCC 1.10331</strain>
    </source>
</reference>
<sequence>MAPTRPITVAGTGCSHCEETVEGDAEVTAPVAAVGLYTNGRPVAV</sequence>
<keyword evidence="2" id="KW-1185">Reference proteome</keyword>
<name>A0A1H6CMC1_9EURY</name>
<accession>A0A1H6CMC1</accession>
<dbReference type="AlphaFoldDB" id="A0A1H6CMC1"/>
<protein>
    <submittedName>
        <fullName evidence="1">Uncharacterized protein</fullName>
    </submittedName>
</protein>
<dbReference type="EMBL" id="FNVN01000008">
    <property type="protein sequence ID" value="SEG74189.1"/>
    <property type="molecule type" value="Genomic_DNA"/>
</dbReference>
<evidence type="ECO:0000313" key="2">
    <source>
        <dbReference type="Proteomes" id="UP000236740"/>
    </source>
</evidence>
<proteinExistence type="predicted"/>
<evidence type="ECO:0000313" key="1">
    <source>
        <dbReference type="EMBL" id="SEG74189.1"/>
    </source>
</evidence>
<gene>
    <name evidence="1" type="ORF">SAMN04488133_3567</name>
</gene>
<dbReference type="Proteomes" id="UP000236740">
    <property type="component" value="Unassembled WGS sequence"/>
</dbReference>